<dbReference type="EMBL" id="JACZHT010000007">
    <property type="protein sequence ID" value="MBE1237743.1"/>
    <property type="molecule type" value="Genomic_DNA"/>
</dbReference>
<proteinExistence type="predicted"/>
<dbReference type="Proteomes" id="UP000631034">
    <property type="component" value="Unassembled WGS sequence"/>
</dbReference>
<organism evidence="2 3">
    <name type="scientific">Phaeovibrio sulfidiphilus</name>
    <dbReference type="NCBI Taxonomy" id="1220600"/>
    <lineage>
        <taxon>Bacteria</taxon>
        <taxon>Pseudomonadati</taxon>
        <taxon>Pseudomonadota</taxon>
        <taxon>Alphaproteobacteria</taxon>
        <taxon>Rhodospirillales</taxon>
        <taxon>Rhodospirillaceae</taxon>
        <taxon>Phaeovibrio</taxon>
    </lineage>
</organism>
<gene>
    <name evidence="2" type="ORF">IHV25_08795</name>
</gene>
<reference evidence="2" key="1">
    <citation type="submission" date="2020-10" db="EMBL/GenBank/DDBJ databases">
        <title>Genome sequence of the unusual species of purple photosynthetic bacteria, Phaeovibrio sulfidiphilus DSM 23193, type strain.</title>
        <authorList>
            <person name="Kyndt J.A."/>
            <person name="Meyer T.E."/>
        </authorList>
    </citation>
    <scope>NUCLEOTIDE SEQUENCE</scope>
    <source>
        <strain evidence="2">DSM 23193</strain>
    </source>
</reference>
<name>A0A8J7CDH4_9PROT</name>
<dbReference type="AlphaFoldDB" id="A0A8J7CDH4"/>
<feature type="region of interest" description="Disordered" evidence="1">
    <location>
        <begin position="1"/>
        <end position="54"/>
    </location>
</feature>
<dbReference type="RefSeq" id="WP_192534758.1">
    <property type="nucleotide sequence ID" value="NZ_JACZHT010000007.1"/>
</dbReference>
<protein>
    <submittedName>
        <fullName evidence="2">Uncharacterized protein</fullName>
    </submittedName>
</protein>
<evidence type="ECO:0000256" key="1">
    <source>
        <dbReference type="SAM" id="MobiDB-lite"/>
    </source>
</evidence>
<keyword evidence="3" id="KW-1185">Reference proteome</keyword>
<evidence type="ECO:0000313" key="3">
    <source>
        <dbReference type="Proteomes" id="UP000631034"/>
    </source>
</evidence>
<comment type="caution">
    <text evidence="2">The sequence shown here is derived from an EMBL/GenBank/DDBJ whole genome shotgun (WGS) entry which is preliminary data.</text>
</comment>
<evidence type="ECO:0000313" key="2">
    <source>
        <dbReference type="EMBL" id="MBE1237743.1"/>
    </source>
</evidence>
<accession>A0A8J7CDH4</accession>
<sequence length="73" mass="7774">MPGSHCPPETSGVAGVPALTGPRADTLRLGAPRFPRPIPMPDSTPSRDPIPMRDVYGVTTTIPLPDHSASRFR</sequence>